<accession>A0A7C5IZV9</accession>
<evidence type="ECO:0000313" key="4">
    <source>
        <dbReference type="EMBL" id="HHH13713.1"/>
    </source>
</evidence>
<dbReference type="InterPro" id="IPR037143">
    <property type="entry name" value="4-PPantetheinyl_Trfase_dom_sf"/>
</dbReference>
<comment type="caution">
    <text evidence="4">The sequence shown here is derived from an EMBL/GenBank/DDBJ whole genome shotgun (WGS) entry which is preliminary data.</text>
</comment>
<feature type="domain" description="4'-phosphopantetheinyl transferase" evidence="3">
    <location>
        <begin position="118"/>
        <end position="178"/>
    </location>
</feature>
<gene>
    <name evidence="4" type="ORF">ENJ98_05705</name>
</gene>
<feature type="non-terminal residue" evidence="4">
    <location>
        <position position="1"/>
    </location>
</feature>
<dbReference type="GO" id="GO:0019878">
    <property type="term" value="P:lysine biosynthetic process via aminoadipic acid"/>
    <property type="evidence" value="ECO:0007669"/>
    <property type="project" value="TreeGrafter"/>
</dbReference>
<dbReference type="EMBL" id="DROM01000345">
    <property type="protein sequence ID" value="HHH13713.1"/>
    <property type="molecule type" value="Genomic_DNA"/>
</dbReference>
<sequence length="239" mass="26933">AYLRKLDWSRAAPTSLPEGAIHLWRLPLGLPLPLADLLDDRERARFDRLQDPGARRFRGNGRAFLRLLLGHYLRRDPASLELVTAEGGKPRLAGGELRFNLSHSGDLGLVAVSREFEVGVDLERVRPVQRLERIAARMFDADARRALEPCQGEERLHRFFEQWTLLEARQKCSGAGLFGSRETDAPGALSFEPEPGCKAALAWRPLREPGREPELRFFQFTPRAGKIAAFPANRSTSWS</sequence>
<organism evidence="4">
    <name type="scientific">Thiolapillus brandeum</name>
    <dbReference type="NCBI Taxonomy" id="1076588"/>
    <lineage>
        <taxon>Bacteria</taxon>
        <taxon>Pseudomonadati</taxon>
        <taxon>Pseudomonadota</taxon>
        <taxon>Gammaproteobacteria</taxon>
        <taxon>Chromatiales</taxon>
        <taxon>Sedimenticolaceae</taxon>
        <taxon>Thiolapillus</taxon>
    </lineage>
</organism>
<name>A0A7C5IZV9_9GAMM</name>
<dbReference type="GO" id="GO:0000287">
    <property type="term" value="F:magnesium ion binding"/>
    <property type="evidence" value="ECO:0007669"/>
    <property type="project" value="InterPro"/>
</dbReference>
<dbReference type="AlphaFoldDB" id="A0A7C5IZV9"/>
<dbReference type="SUPFAM" id="SSF56214">
    <property type="entry name" value="4'-phosphopantetheinyl transferase"/>
    <property type="match status" value="2"/>
</dbReference>
<dbReference type="PANTHER" id="PTHR12215">
    <property type="entry name" value="PHOSPHOPANTETHEINE TRANSFERASE"/>
    <property type="match status" value="1"/>
</dbReference>
<evidence type="ECO:0000256" key="1">
    <source>
        <dbReference type="ARBA" id="ARBA00010990"/>
    </source>
</evidence>
<dbReference type="PANTHER" id="PTHR12215:SF10">
    <property type="entry name" value="L-AMINOADIPATE-SEMIALDEHYDE DEHYDROGENASE-PHOSPHOPANTETHEINYL TRANSFERASE"/>
    <property type="match status" value="1"/>
</dbReference>
<keyword evidence="2 4" id="KW-0808">Transferase</keyword>
<reference evidence="4" key="1">
    <citation type="journal article" date="2020" name="mSystems">
        <title>Genome- and Community-Level Interaction Insights into Carbon Utilization and Element Cycling Functions of Hydrothermarchaeota in Hydrothermal Sediment.</title>
        <authorList>
            <person name="Zhou Z."/>
            <person name="Liu Y."/>
            <person name="Xu W."/>
            <person name="Pan J."/>
            <person name="Luo Z.H."/>
            <person name="Li M."/>
        </authorList>
    </citation>
    <scope>NUCLEOTIDE SEQUENCE [LARGE SCALE GENOMIC DNA]</scope>
    <source>
        <strain evidence="4">HyVt-535</strain>
    </source>
</reference>
<dbReference type="GO" id="GO:0005829">
    <property type="term" value="C:cytosol"/>
    <property type="evidence" value="ECO:0007669"/>
    <property type="project" value="TreeGrafter"/>
</dbReference>
<dbReference type="GO" id="GO:0008897">
    <property type="term" value="F:holo-[acyl-carrier-protein] synthase activity"/>
    <property type="evidence" value="ECO:0007669"/>
    <property type="project" value="InterPro"/>
</dbReference>
<evidence type="ECO:0000259" key="3">
    <source>
        <dbReference type="Pfam" id="PF01648"/>
    </source>
</evidence>
<dbReference type="Pfam" id="PF01648">
    <property type="entry name" value="ACPS"/>
    <property type="match status" value="1"/>
</dbReference>
<dbReference type="Proteomes" id="UP000886100">
    <property type="component" value="Unassembled WGS sequence"/>
</dbReference>
<protein>
    <submittedName>
        <fullName evidence="4">4'-phosphopantetheinyl transferase superfamily protein</fullName>
    </submittedName>
</protein>
<dbReference type="InterPro" id="IPR008278">
    <property type="entry name" value="4-PPantetheinyl_Trfase_dom"/>
</dbReference>
<dbReference type="Gene3D" id="3.90.470.20">
    <property type="entry name" value="4'-phosphopantetheinyl transferase domain"/>
    <property type="match status" value="1"/>
</dbReference>
<comment type="similarity">
    <text evidence="1">Belongs to the P-Pant transferase superfamily. Gsp/Sfp/HetI/AcpT family.</text>
</comment>
<evidence type="ECO:0000256" key="2">
    <source>
        <dbReference type="ARBA" id="ARBA00022679"/>
    </source>
</evidence>
<dbReference type="InterPro" id="IPR050559">
    <property type="entry name" value="P-Pant_transferase_sf"/>
</dbReference>
<proteinExistence type="inferred from homology"/>